<gene>
    <name evidence="1" type="ORF">N7G274_001999</name>
</gene>
<sequence length="365" mass="40259">MNDFEKRLQDIAKESFIKETFSRPSSTLLSTSNASSPPPYQAPPKSDYLTFNTVDVFTTTRFRGNQLAIVHVPAALSLAGPSALPKDLKQTIACEFNFSETVFLHEPVPSPSPRRLDIFTLKEELPFAGHPVIGTIAHVCQSVEPPLERVTLLCKAGVIEGRYDRKEKMAEAEIPHAIRIHHQPVEGRAVLKTQPYLSRTSIVTSDLPVVSIVRGMAFILVSLPSVKPHLEKLDVGHFDVDDSYVTLDEGWEESLVGTYFYAITSHPNEKITRIRTRMLEPSVGEDSATGSAACTLASFLSLKDGKANKAHKTYEYCIQQGVEMGRDSEIFVRVTLDANGKAVHKVVLAGRAVLMTQGIMMLPEA</sequence>
<dbReference type="PANTHER" id="PTHR13774:SF32">
    <property type="entry name" value="ANTISENSE-ENHANCING SEQUENCE 1"/>
    <property type="match status" value="1"/>
</dbReference>
<dbReference type="Gene3D" id="3.10.310.10">
    <property type="entry name" value="Diaminopimelate Epimerase, Chain A, domain 1"/>
    <property type="match status" value="2"/>
</dbReference>
<dbReference type="Pfam" id="PF02567">
    <property type="entry name" value="PhzC-PhzF"/>
    <property type="match status" value="1"/>
</dbReference>
<reference evidence="1 2" key="1">
    <citation type="submission" date="2024-09" db="EMBL/GenBank/DDBJ databases">
        <title>Rethinking Asexuality: The Enigmatic Case of Functional Sexual Genes in Lepraria (Stereocaulaceae).</title>
        <authorList>
            <person name="Doellman M."/>
            <person name="Sun Y."/>
            <person name="Barcenas-Pena A."/>
            <person name="Lumbsch H.T."/>
            <person name="Grewe F."/>
        </authorList>
    </citation>
    <scope>NUCLEOTIDE SEQUENCE [LARGE SCALE GENOMIC DNA]</scope>
    <source>
        <strain evidence="1 2">Mercado 3170</strain>
    </source>
</reference>
<proteinExistence type="predicted"/>
<dbReference type="Proteomes" id="UP001590950">
    <property type="component" value="Unassembled WGS sequence"/>
</dbReference>
<organism evidence="1 2">
    <name type="scientific">Stereocaulon virgatum</name>
    <dbReference type="NCBI Taxonomy" id="373712"/>
    <lineage>
        <taxon>Eukaryota</taxon>
        <taxon>Fungi</taxon>
        <taxon>Dikarya</taxon>
        <taxon>Ascomycota</taxon>
        <taxon>Pezizomycotina</taxon>
        <taxon>Lecanoromycetes</taxon>
        <taxon>OSLEUM clade</taxon>
        <taxon>Lecanoromycetidae</taxon>
        <taxon>Lecanorales</taxon>
        <taxon>Lecanorineae</taxon>
        <taxon>Stereocaulaceae</taxon>
        <taxon>Stereocaulon</taxon>
    </lineage>
</organism>
<evidence type="ECO:0008006" key="3">
    <source>
        <dbReference type="Google" id="ProtNLM"/>
    </source>
</evidence>
<keyword evidence="2" id="KW-1185">Reference proteome</keyword>
<comment type="caution">
    <text evidence="1">The sequence shown here is derived from an EMBL/GenBank/DDBJ whole genome shotgun (WGS) entry which is preliminary data.</text>
</comment>
<dbReference type="InterPro" id="IPR003719">
    <property type="entry name" value="Phenazine_PhzF-like"/>
</dbReference>
<dbReference type="SUPFAM" id="SSF54506">
    <property type="entry name" value="Diaminopimelate epimerase-like"/>
    <property type="match status" value="1"/>
</dbReference>
<dbReference type="PANTHER" id="PTHR13774">
    <property type="entry name" value="PHENAZINE BIOSYNTHESIS PROTEIN"/>
    <property type="match status" value="1"/>
</dbReference>
<name>A0ABR4AL84_9LECA</name>
<evidence type="ECO:0000313" key="2">
    <source>
        <dbReference type="Proteomes" id="UP001590950"/>
    </source>
</evidence>
<evidence type="ECO:0000313" key="1">
    <source>
        <dbReference type="EMBL" id="KAL2045571.1"/>
    </source>
</evidence>
<protein>
    <recommendedName>
        <fullName evidence="3">Diaminopimelate epimerase-like protein</fullName>
    </recommendedName>
</protein>
<dbReference type="EMBL" id="JBEFKJ010000006">
    <property type="protein sequence ID" value="KAL2045571.1"/>
    <property type="molecule type" value="Genomic_DNA"/>
</dbReference>
<accession>A0ABR4AL84</accession>
<dbReference type="NCBIfam" id="TIGR00654">
    <property type="entry name" value="PhzF_family"/>
    <property type="match status" value="1"/>
</dbReference>